<dbReference type="FunFam" id="2.60.40.10:FF:001479">
    <property type="entry name" value="Immunoglobulin lambda variable 7-43"/>
    <property type="match status" value="1"/>
</dbReference>
<keyword evidence="3" id="KW-1003">Cell membrane</keyword>
<dbReference type="InParanoid" id="F6V6B7"/>
<evidence type="ECO:0000256" key="2">
    <source>
        <dbReference type="ARBA" id="ARBA00004613"/>
    </source>
</evidence>
<dbReference type="GO" id="GO:0006955">
    <property type="term" value="P:immune response"/>
    <property type="evidence" value="ECO:0000318"/>
    <property type="project" value="GO_Central"/>
</dbReference>
<name>F6V6B7_MONDO</name>
<dbReference type="FunCoup" id="F6V6B7">
    <property type="interactions" value="210"/>
</dbReference>
<dbReference type="HOGENOM" id="CLU_077975_4_0_1"/>
<dbReference type="PANTHER" id="PTHR23267">
    <property type="entry name" value="IMMUNOGLOBULIN LIGHT CHAIN"/>
    <property type="match status" value="1"/>
</dbReference>
<reference evidence="13" key="2">
    <citation type="submission" date="2025-08" db="UniProtKB">
        <authorList>
            <consortium name="Ensembl"/>
        </authorList>
    </citation>
    <scope>IDENTIFICATION</scope>
</reference>
<dbReference type="AlphaFoldDB" id="F6V6B7"/>
<dbReference type="STRING" id="13616.ENSMODP00000005913"/>
<comment type="subunit">
    <text evidence="11">Immunoglobulins are composed of two identical heavy chains and two identical light chains; disulfide-linked.</text>
</comment>
<organism evidence="13 14">
    <name type="scientific">Monodelphis domestica</name>
    <name type="common">Gray short-tailed opossum</name>
    <dbReference type="NCBI Taxonomy" id="13616"/>
    <lineage>
        <taxon>Eukaryota</taxon>
        <taxon>Metazoa</taxon>
        <taxon>Chordata</taxon>
        <taxon>Craniata</taxon>
        <taxon>Vertebrata</taxon>
        <taxon>Euteleostomi</taxon>
        <taxon>Mammalia</taxon>
        <taxon>Metatheria</taxon>
        <taxon>Didelphimorphia</taxon>
        <taxon>Didelphidae</taxon>
        <taxon>Monodelphis</taxon>
    </lineage>
</organism>
<dbReference type="GO" id="GO:0005576">
    <property type="term" value="C:extracellular region"/>
    <property type="evidence" value="ECO:0007669"/>
    <property type="project" value="UniProtKB-SubCell"/>
</dbReference>
<evidence type="ECO:0000256" key="1">
    <source>
        <dbReference type="ARBA" id="ARBA00004236"/>
    </source>
</evidence>
<reference evidence="13" key="3">
    <citation type="submission" date="2025-09" db="UniProtKB">
        <authorList>
            <consortium name="Ensembl"/>
        </authorList>
    </citation>
    <scope>IDENTIFICATION</scope>
</reference>
<evidence type="ECO:0000256" key="7">
    <source>
        <dbReference type="ARBA" id="ARBA00023130"/>
    </source>
</evidence>
<keyword evidence="9" id="KW-1015">Disulfide bond</keyword>
<evidence type="ECO:0000256" key="4">
    <source>
        <dbReference type="ARBA" id="ARBA00022525"/>
    </source>
</evidence>
<dbReference type="InterPro" id="IPR036179">
    <property type="entry name" value="Ig-like_dom_sf"/>
</dbReference>
<evidence type="ECO:0000313" key="14">
    <source>
        <dbReference type="Proteomes" id="UP000002280"/>
    </source>
</evidence>
<dbReference type="SUPFAM" id="SSF48726">
    <property type="entry name" value="Immunoglobulin"/>
    <property type="match status" value="1"/>
</dbReference>
<keyword evidence="10" id="KW-0393">Immunoglobulin domain</keyword>
<dbReference type="Ensembl" id="ENSMODT00000006037.3">
    <property type="protein sequence ID" value="ENSMODP00000005913.3"/>
    <property type="gene ID" value="ENSMODG00000012652.3"/>
</dbReference>
<accession>F6V6B7</accession>
<dbReference type="GeneTree" id="ENSGT00940000162204"/>
<dbReference type="GO" id="GO:0019814">
    <property type="term" value="C:immunoglobulin complex"/>
    <property type="evidence" value="ECO:0000318"/>
    <property type="project" value="GO_Central"/>
</dbReference>
<evidence type="ECO:0000256" key="8">
    <source>
        <dbReference type="ARBA" id="ARBA00023136"/>
    </source>
</evidence>
<evidence type="ECO:0008006" key="15">
    <source>
        <dbReference type="Google" id="ProtNLM"/>
    </source>
</evidence>
<dbReference type="OMA" id="EDKAECY"/>
<evidence type="ECO:0000256" key="11">
    <source>
        <dbReference type="ARBA" id="ARBA00038737"/>
    </source>
</evidence>
<dbReference type="Proteomes" id="UP000002280">
    <property type="component" value="Chromosome 3"/>
</dbReference>
<keyword evidence="14" id="KW-1185">Reference proteome</keyword>
<evidence type="ECO:0000256" key="9">
    <source>
        <dbReference type="ARBA" id="ARBA00023157"/>
    </source>
</evidence>
<keyword evidence="6" id="KW-0391">Immunity</keyword>
<evidence type="ECO:0000256" key="12">
    <source>
        <dbReference type="ARBA" id="ARBA00043265"/>
    </source>
</evidence>
<evidence type="ECO:0000256" key="6">
    <source>
        <dbReference type="ARBA" id="ARBA00022859"/>
    </source>
</evidence>
<sequence length="111" mass="11841">VAWRDLNLSFLGADSQTVVTQESSLTVIPGGTITMTGSSSTGAVITGHYPVWLQQKPSQPPRQLLYNANNLASGVPAWFSGSLLGDKAALTIAGAQAEDEADYYRAWFSNH</sequence>
<evidence type="ECO:0000256" key="10">
    <source>
        <dbReference type="ARBA" id="ARBA00023319"/>
    </source>
</evidence>
<dbReference type="GO" id="GO:0002250">
    <property type="term" value="P:adaptive immune response"/>
    <property type="evidence" value="ECO:0007669"/>
    <property type="project" value="UniProtKB-KW"/>
</dbReference>
<proteinExistence type="predicted"/>
<keyword evidence="4" id="KW-0964">Secreted</keyword>
<keyword evidence="7" id="KW-1064">Adaptive immunity</keyword>
<dbReference type="InterPro" id="IPR050150">
    <property type="entry name" value="IgV_Light_Chain"/>
</dbReference>
<keyword evidence="8" id="KW-0472">Membrane</keyword>
<comment type="subcellular location">
    <subcellularLocation>
        <location evidence="1">Cell membrane</location>
    </subcellularLocation>
    <subcellularLocation>
        <location evidence="2">Secreted</location>
    </subcellularLocation>
</comment>
<evidence type="ECO:0000256" key="5">
    <source>
        <dbReference type="ARBA" id="ARBA00022729"/>
    </source>
</evidence>
<protein>
    <recommendedName>
        <fullName evidence="15">Immunoglobulin V-set domain-containing protein</fullName>
    </recommendedName>
</protein>
<dbReference type="GO" id="GO:0005886">
    <property type="term" value="C:plasma membrane"/>
    <property type="evidence" value="ECO:0007669"/>
    <property type="project" value="UniProtKB-SubCell"/>
</dbReference>
<reference evidence="13 14" key="1">
    <citation type="journal article" date="2007" name="Nature">
        <title>Genome of the marsupial Monodelphis domestica reveals innovation in non-coding sequences.</title>
        <authorList>
            <person name="Mikkelsen T.S."/>
            <person name="Wakefield M.J."/>
            <person name="Aken B."/>
            <person name="Amemiya C.T."/>
            <person name="Chang J.L."/>
            <person name="Duke S."/>
            <person name="Garber M."/>
            <person name="Gentles A.J."/>
            <person name="Goodstadt L."/>
            <person name="Heger A."/>
            <person name="Jurka J."/>
            <person name="Kamal M."/>
            <person name="Mauceli E."/>
            <person name="Searle S.M."/>
            <person name="Sharpe T."/>
            <person name="Baker M.L."/>
            <person name="Batzer M.A."/>
            <person name="Benos P.V."/>
            <person name="Belov K."/>
            <person name="Clamp M."/>
            <person name="Cook A."/>
            <person name="Cuff J."/>
            <person name="Das R."/>
            <person name="Davidow L."/>
            <person name="Deakin J.E."/>
            <person name="Fazzari M.J."/>
            <person name="Glass J.L."/>
            <person name="Grabherr M."/>
            <person name="Greally J.M."/>
            <person name="Gu W."/>
            <person name="Hore T.A."/>
            <person name="Huttley G.A."/>
            <person name="Kleber M."/>
            <person name="Jirtle R.L."/>
            <person name="Koina E."/>
            <person name="Lee J.T."/>
            <person name="Mahony S."/>
            <person name="Marra M.A."/>
            <person name="Miller R.D."/>
            <person name="Nicholls R.D."/>
            <person name="Oda M."/>
            <person name="Papenfuss A.T."/>
            <person name="Parra Z.E."/>
            <person name="Pollock D.D."/>
            <person name="Ray D.A."/>
            <person name="Schein J.E."/>
            <person name="Speed T.P."/>
            <person name="Thompson K."/>
            <person name="VandeBerg J.L."/>
            <person name="Wade C.M."/>
            <person name="Walker J.A."/>
            <person name="Waters P.D."/>
            <person name="Webber C."/>
            <person name="Weidman J.R."/>
            <person name="Xie X."/>
            <person name="Zody M.C."/>
            <person name="Baldwin J."/>
            <person name="Abdouelleil A."/>
            <person name="Abdulkadir J."/>
            <person name="Abebe A."/>
            <person name="Abera B."/>
            <person name="Abreu J."/>
            <person name="Acer S.C."/>
            <person name="Aftuck L."/>
            <person name="Alexander A."/>
            <person name="An P."/>
            <person name="Anderson E."/>
            <person name="Anderson S."/>
            <person name="Arachi H."/>
            <person name="Azer M."/>
            <person name="Bachantsang P."/>
            <person name="Barry A."/>
            <person name="Bayul T."/>
            <person name="Berlin A."/>
            <person name="Bessette D."/>
            <person name="Bloom T."/>
            <person name="Bloom T."/>
            <person name="Boguslavskiy L."/>
            <person name="Bonnet C."/>
            <person name="Boukhgalter B."/>
            <person name="Bourzgui I."/>
            <person name="Brown A."/>
            <person name="Cahill P."/>
            <person name="Channer S."/>
            <person name="Cheshatsang Y."/>
            <person name="Chuda L."/>
            <person name="Citroen M."/>
            <person name="Collymore A."/>
            <person name="Cooke P."/>
            <person name="Costello M."/>
            <person name="D'Aco K."/>
            <person name="Daza R."/>
            <person name="De Haan G."/>
            <person name="DeGray S."/>
            <person name="DeMaso C."/>
            <person name="Dhargay N."/>
            <person name="Dooley K."/>
            <person name="Dooley E."/>
            <person name="Doricent M."/>
            <person name="Dorje P."/>
            <person name="Dorjee K."/>
            <person name="Dupes A."/>
            <person name="Elong R."/>
            <person name="Falk J."/>
            <person name="Farina A."/>
            <person name="Faro S."/>
            <person name="Ferguson D."/>
            <person name="Fisher S."/>
            <person name="Foley C.D."/>
            <person name="Franke A."/>
            <person name="Friedrich D."/>
            <person name="Gadbois L."/>
            <person name="Gearin G."/>
            <person name="Gearin C.R."/>
            <person name="Giannoukos G."/>
            <person name="Goode T."/>
            <person name="Graham J."/>
            <person name="Grandbois E."/>
            <person name="Grewal S."/>
            <person name="Gyaltsen K."/>
            <person name="Hafez N."/>
            <person name="Hagos B."/>
            <person name="Hall J."/>
            <person name="Henson C."/>
            <person name="Hollinger A."/>
            <person name="Honan T."/>
            <person name="Huard M.D."/>
            <person name="Hughes L."/>
            <person name="Hurhula B."/>
            <person name="Husby M.E."/>
            <person name="Kamat A."/>
            <person name="Kanga B."/>
            <person name="Kashin S."/>
            <person name="Khazanovich D."/>
            <person name="Kisner P."/>
            <person name="Lance K."/>
            <person name="Lara M."/>
            <person name="Lee W."/>
            <person name="Lennon N."/>
            <person name="Letendre F."/>
            <person name="LeVine R."/>
            <person name="Lipovsky A."/>
            <person name="Liu X."/>
            <person name="Liu J."/>
            <person name="Liu S."/>
            <person name="Lokyitsang T."/>
            <person name="Lokyitsang Y."/>
            <person name="Lubonja R."/>
            <person name="Lui A."/>
            <person name="MacDonald P."/>
            <person name="Magnisalis V."/>
            <person name="Maru K."/>
            <person name="Matthews C."/>
            <person name="McCusker W."/>
            <person name="McDonough S."/>
            <person name="Mehta T."/>
            <person name="Meldrim J."/>
            <person name="Meneus L."/>
            <person name="Mihai O."/>
            <person name="Mihalev A."/>
            <person name="Mihova T."/>
            <person name="Mittelman R."/>
            <person name="Mlenga V."/>
            <person name="Montmayeur A."/>
            <person name="Mulrain L."/>
            <person name="Navidi A."/>
            <person name="Naylor J."/>
            <person name="Negash T."/>
            <person name="Nguyen T."/>
            <person name="Nguyen N."/>
            <person name="Nicol R."/>
            <person name="Norbu C."/>
            <person name="Norbu N."/>
            <person name="Novod N."/>
            <person name="O'Neill B."/>
            <person name="Osman S."/>
            <person name="Markiewicz E."/>
            <person name="Oyono O.L."/>
            <person name="Patti C."/>
            <person name="Phunkhang P."/>
            <person name="Pierre F."/>
            <person name="Priest M."/>
            <person name="Raghuraman S."/>
            <person name="Rege F."/>
            <person name="Reyes R."/>
            <person name="Rise C."/>
            <person name="Rogov P."/>
            <person name="Ross K."/>
            <person name="Ryan E."/>
            <person name="Settipalli S."/>
            <person name="Shea T."/>
            <person name="Sherpa N."/>
            <person name="Shi L."/>
            <person name="Shih D."/>
            <person name="Sparrow T."/>
            <person name="Spaulding J."/>
            <person name="Stalker J."/>
            <person name="Stange-Thomann N."/>
            <person name="Stavropoulos S."/>
            <person name="Stone C."/>
            <person name="Strader C."/>
            <person name="Tesfaye S."/>
            <person name="Thomson T."/>
            <person name="Thoulutsang Y."/>
            <person name="Thoulutsang D."/>
            <person name="Topham K."/>
            <person name="Topping I."/>
            <person name="Tsamla T."/>
            <person name="Vassiliev H."/>
            <person name="Vo A."/>
            <person name="Wangchuk T."/>
            <person name="Wangdi T."/>
            <person name="Weiand M."/>
            <person name="Wilkinson J."/>
            <person name="Wilson A."/>
            <person name="Yadav S."/>
            <person name="Young G."/>
            <person name="Yu Q."/>
            <person name="Zembek L."/>
            <person name="Zhong D."/>
            <person name="Zimmer A."/>
            <person name="Zwirko Z."/>
            <person name="Jaffe D.B."/>
            <person name="Alvarez P."/>
            <person name="Brockman W."/>
            <person name="Butler J."/>
            <person name="Chin C."/>
            <person name="Gnerre S."/>
            <person name="MacCallum I."/>
            <person name="Graves J.A."/>
            <person name="Ponting C.P."/>
            <person name="Breen M."/>
            <person name="Samollow P.B."/>
            <person name="Lander E.S."/>
            <person name="Lindblad-Toh K."/>
        </authorList>
    </citation>
    <scope>NUCLEOTIDE SEQUENCE [LARGE SCALE GENOMIC DNA]</scope>
</reference>
<evidence type="ECO:0000313" key="13">
    <source>
        <dbReference type="Ensembl" id="ENSMODP00000005913.3"/>
    </source>
</evidence>
<dbReference type="Gene3D" id="2.60.40.10">
    <property type="entry name" value="Immunoglobulins"/>
    <property type="match status" value="1"/>
</dbReference>
<keyword evidence="5" id="KW-0732">Signal</keyword>
<dbReference type="InterPro" id="IPR013783">
    <property type="entry name" value="Ig-like_fold"/>
</dbReference>
<keyword evidence="12" id="KW-1280">Immunoglobulin</keyword>
<evidence type="ECO:0000256" key="3">
    <source>
        <dbReference type="ARBA" id="ARBA00022475"/>
    </source>
</evidence>